<comment type="caution">
    <text evidence="2">The sequence shown here is derived from an EMBL/GenBank/DDBJ whole genome shotgun (WGS) entry which is preliminary data.</text>
</comment>
<dbReference type="Proteomes" id="UP001215598">
    <property type="component" value="Unassembled WGS sequence"/>
</dbReference>
<feature type="region of interest" description="Disordered" evidence="1">
    <location>
        <begin position="94"/>
        <end position="119"/>
    </location>
</feature>
<evidence type="ECO:0000256" key="1">
    <source>
        <dbReference type="SAM" id="MobiDB-lite"/>
    </source>
</evidence>
<evidence type="ECO:0000313" key="2">
    <source>
        <dbReference type="EMBL" id="KAJ7732868.1"/>
    </source>
</evidence>
<feature type="region of interest" description="Disordered" evidence="1">
    <location>
        <begin position="191"/>
        <end position="257"/>
    </location>
</feature>
<sequence>MYKRDELPGSPFHRKESLEAGRNNRTNTVVHAIARFTARQCTCSAAPAPPPLYTRNAQGNFILYGPTPRTNSGSNFPPSAALLAARIPSSNSAEANNSAGVAQTDWEHSHPGVQSNPPKNHPLIDILNAAIAPLIKLLISFPNDRPVVDSYDKERTAVEPGILTSGGGLGSPPCCSSDPVRLREPDMVRLPIPIDNLPGNEELPAKARSRPASEHEDAPAPKRQATSRTLRQRRSKGSKREKVVSVPVGKIGASGPG</sequence>
<feature type="compositionally biased region" description="Basic and acidic residues" evidence="1">
    <location>
        <begin position="1"/>
        <end position="19"/>
    </location>
</feature>
<protein>
    <submittedName>
        <fullName evidence="2">Uncharacterized protein</fullName>
    </submittedName>
</protein>
<dbReference type="EMBL" id="JARKIB010000142">
    <property type="protein sequence ID" value="KAJ7732868.1"/>
    <property type="molecule type" value="Genomic_DNA"/>
</dbReference>
<name>A0AAD7MUM5_9AGAR</name>
<keyword evidence="3" id="KW-1185">Reference proteome</keyword>
<organism evidence="2 3">
    <name type="scientific">Mycena metata</name>
    <dbReference type="NCBI Taxonomy" id="1033252"/>
    <lineage>
        <taxon>Eukaryota</taxon>
        <taxon>Fungi</taxon>
        <taxon>Dikarya</taxon>
        <taxon>Basidiomycota</taxon>
        <taxon>Agaricomycotina</taxon>
        <taxon>Agaricomycetes</taxon>
        <taxon>Agaricomycetidae</taxon>
        <taxon>Agaricales</taxon>
        <taxon>Marasmiineae</taxon>
        <taxon>Mycenaceae</taxon>
        <taxon>Mycena</taxon>
    </lineage>
</organism>
<gene>
    <name evidence="2" type="ORF">B0H16DRAFT_1769936</name>
</gene>
<evidence type="ECO:0000313" key="3">
    <source>
        <dbReference type="Proteomes" id="UP001215598"/>
    </source>
</evidence>
<reference evidence="2" key="1">
    <citation type="submission" date="2023-03" db="EMBL/GenBank/DDBJ databases">
        <title>Massive genome expansion in bonnet fungi (Mycena s.s.) driven by repeated elements and novel gene families across ecological guilds.</title>
        <authorList>
            <consortium name="Lawrence Berkeley National Laboratory"/>
            <person name="Harder C.B."/>
            <person name="Miyauchi S."/>
            <person name="Viragh M."/>
            <person name="Kuo A."/>
            <person name="Thoen E."/>
            <person name="Andreopoulos B."/>
            <person name="Lu D."/>
            <person name="Skrede I."/>
            <person name="Drula E."/>
            <person name="Henrissat B."/>
            <person name="Morin E."/>
            <person name="Kohler A."/>
            <person name="Barry K."/>
            <person name="LaButti K."/>
            <person name="Morin E."/>
            <person name="Salamov A."/>
            <person name="Lipzen A."/>
            <person name="Mereny Z."/>
            <person name="Hegedus B."/>
            <person name="Baldrian P."/>
            <person name="Stursova M."/>
            <person name="Weitz H."/>
            <person name="Taylor A."/>
            <person name="Grigoriev I.V."/>
            <person name="Nagy L.G."/>
            <person name="Martin F."/>
            <person name="Kauserud H."/>
        </authorList>
    </citation>
    <scope>NUCLEOTIDE SEQUENCE</scope>
    <source>
        <strain evidence="2">CBHHK182m</strain>
    </source>
</reference>
<dbReference type="AlphaFoldDB" id="A0AAD7MUM5"/>
<feature type="region of interest" description="Disordered" evidence="1">
    <location>
        <begin position="1"/>
        <end position="23"/>
    </location>
</feature>
<feature type="compositionally biased region" description="Basic and acidic residues" evidence="1">
    <location>
        <begin position="211"/>
        <end position="220"/>
    </location>
</feature>
<accession>A0AAD7MUM5</accession>
<proteinExistence type="predicted"/>